<evidence type="ECO:0000256" key="1">
    <source>
        <dbReference type="ARBA" id="ARBA00004651"/>
    </source>
</evidence>
<dbReference type="STRING" id="1423759.FC92_GL000797"/>
<evidence type="ECO:0000256" key="6">
    <source>
        <dbReference type="ARBA" id="ARBA00022989"/>
    </source>
</evidence>
<dbReference type="PANTHER" id="PTHR33908">
    <property type="entry name" value="MANNOSYLTRANSFERASE YKCB-RELATED"/>
    <property type="match status" value="1"/>
</dbReference>
<evidence type="ECO:0000313" key="9">
    <source>
        <dbReference type="EMBL" id="KRL06443.1"/>
    </source>
</evidence>
<evidence type="ECO:0000313" key="10">
    <source>
        <dbReference type="Proteomes" id="UP000051448"/>
    </source>
</evidence>
<feature type="transmembrane region" description="Helical" evidence="8">
    <location>
        <begin position="151"/>
        <end position="168"/>
    </location>
</feature>
<sequence>MHNGSKEKGEAKYLYGAATLIILYSIFMMYKINNFPNVFLDEGNGMYDSWSLTHYGVDSNLIKNPVYLEGFQGQGQSILYSLLAKPFLKLLGYELYAFRLPLVIASIINLLLIFYVSSKYFSRKKTFWTVVVFSSSPWVLAVSRFGMDCNIAPFMVSIGSLIFFLGVMMKKKILKTVLVTIGMLIIGLTAYAYNVGWIFLAVYLPVLLIYLLHRKALKINELIIPLFLLVIEITPILIFAVRSNYAPLNNTIKILFWTSPELQIGRVNASFINFHGNMFVQIYNNICSGLLMYINGTDGLSWNSVGNFGPYYMFTLPFFIVGILTILKRRTIWDSIILAQLTGMLIIICVVLPNYNHWIFIHFPVLEVISIGLIEVSKNTKQMGKALLVTYVVFTVAFVEQYFNNSRYTGWETSAISEVKKLDLLSYKRVFFASDDPNFVYEMRFILPVSPYEFQKTKDNPYSKKDLATKNKYANFVVLSPDSKINIDTIIIIQQGKEKQFSTMLNKMKLHNTFTINSLNYNVYKKR</sequence>
<evidence type="ECO:0000256" key="4">
    <source>
        <dbReference type="ARBA" id="ARBA00022679"/>
    </source>
</evidence>
<keyword evidence="3" id="KW-0328">Glycosyltransferase</keyword>
<keyword evidence="7 8" id="KW-0472">Membrane</keyword>
<gene>
    <name evidence="9" type="ORF">FC92_GL000797</name>
</gene>
<dbReference type="PATRIC" id="fig|1423759.3.peg.841"/>
<feature type="transmembrane region" description="Helical" evidence="8">
    <location>
        <begin position="127"/>
        <end position="145"/>
    </location>
</feature>
<name>A0A0R1MPQ3_9LACO</name>
<feature type="transmembrane region" description="Helical" evidence="8">
    <location>
        <begin position="309"/>
        <end position="327"/>
    </location>
</feature>
<keyword evidence="5 8" id="KW-0812">Transmembrane</keyword>
<reference evidence="9 10" key="1">
    <citation type="journal article" date="2015" name="Genome Announc.">
        <title>Expanding the biotechnology potential of lactobacilli through comparative genomics of 213 strains and associated genera.</title>
        <authorList>
            <person name="Sun Z."/>
            <person name="Harris H.M."/>
            <person name="McCann A."/>
            <person name="Guo C."/>
            <person name="Argimon S."/>
            <person name="Zhang W."/>
            <person name="Yang X."/>
            <person name="Jeffery I.B."/>
            <person name="Cooney J.C."/>
            <person name="Kagawa T.F."/>
            <person name="Liu W."/>
            <person name="Song Y."/>
            <person name="Salvetti E."/>
            <person name="Wrobel A."/>
            <person name="Rasinkangas P."/>
            <person name="Parkhill J."/>
            <person name="Rea M.C."/>
            <person name="O'Sullivan O."/>
            <person name="Ritari J."/>
            <person name="Douillard F.P."/>
            <person name="Paul Ross R."/>
            <person name="Yang R."/>
            <person name="Briner A.E."/>
            <person name="Felis G.E."/>
            <person name="de Vos W.M."/>
            <person name="Barrangou R."/>
            <person name="Klaenhammer T.R."/>
            <person name="Caufield P.W."/>
            <person name="Cui Y."/>
            <person name="Zhang H."/>
            <person name="O'Toole P.W."/>
        </authorList>
    </citation>
    <scope>NUCLEOTIDE SEQUENCE [LARGE SCALE GENOMIC DNA]</scope>
    <source>
        <strain evidence="9 10">DSM 19519</strain>
    </source>
</reference>
<keyword evidence="10" id="KW-1185">Reference proteome</keyword>
<accession>A0A0R1MPQ3</accession>
<evidence type="ECO:0000256" key="8">
    <source>
        <dbReference type="SAM" id="Phobius"/>
    </source>
</evidence>
<proteinExistence type="predicted"/>
<evidence type="ECO:0000256" key="7">
    <source>
        <dbReference type="ARBA" id="ARBA00023136"/>
    </source>
</evidence>
<dbReference type="Proteomes" id="UP000051448">
    <property type="component" value="Unassembled WGS sequence"/>
</dbReference>
<keyword evidence="2" id="KW-1003">Cell membrane</keyword>
<dbReference type="AlphaFoldDB" id="A0A0R1MPQ3"/>
<evidence type="ECO:0000256" key="3">
    <source>
        <dbReference type="ARBA" id="ARBA00022676"/>
    </source>
</evidence>
<feature type="transmembrane region" description="Helical" evidence="8">
    <location>
        <begin position="12"/>
        <end position="30"/>
    </location>
</feature>
<comment type="subcellular location">
    <subcellularLocation>
        <location evidence="1">Cell membrane</location>
        <topology evidence="1">Multi-pass membrane protein</topology>
    </subcellularLocation>
</comment>
<keyword evidence="4 9" id="KW-0808">Transferase</keyword>
<feature type="transmembrane region" description="Helical" evidence="8">
    <location>
        <begin position="336"/>
        <end position="353"/>
    </location>
</feature>
<protein>
    <submittedName>
        <fullName evidence="9">Glycosyltransferase</fullName>
    </submittedName>
</protein>
<dbReference type="GO" id="GO:0005886">
    <property type="term" value="C:plasma membrane"/>
    <property type="evidence" value="ECO:0007669"/>
    <property type="project" value="UniProtKB-SubCell"/>
</dbReference>
<feature type="transmembrane region" description="Helical" evidence="8">
    <location>
        <begin position="359"/>
        <end position="374"/>
    </location>
</feature>
<feature type="transmembrane region" description="Helical" evidence="8">
    <location>
        <begin position="96"/>
        <end position="115"/>
    </location>
</feature>
<organism evidence="9 10">
    <name type="scientific">Liquorilactobacillus hordei DSM 19519</name>
    <dbReference type="NCBI Taxonomy" id="1423759"/>
    <lineage>
        <taxon>Bacteria</taxon>
        <taxon>Bacillati</taxon>
        <taxon>Bacillota</taxon>
        <taxon>Bacilli</taxon>
        <taxon>Lactobacillales</taxon>
        <taxon>Lactobacillaceae</taxon>
        <taxon>Liquorilactobacillus</taxon>
    </lineage>
</organism>
<dbReference type="GO" id="GO:0016763">
    <property type="term" value="F:pentosyltransferase activity"/>
    <property type="evidence" value="ECO:0007669"/>
    <property type="project" value="TreeGrafter"/>
</dbReference>
<dbReference type="EMBL" id="AZDX01000022">
    <property type="protein sequence ID" value="KRL06443.1"/>
    <property type="molecule type" value="Genomic_DNA"/>
</dbReference>
<dbReference type="InterPro" id="IPR050297">
    <property type="entry name" value="LipidA_mod_glycosyltrf_83"/>
</dbReference>
<evidence type="ECO:0000256" key="2">
    <source>
        <dbReference type="ARBA" id="ARBA00022475"/>
    </source>
</evidence>
<dbReference type="PANTHER" id="PTHR33908:SF11">
    <property type="entry name" value="MEMBRANE PROTEIN"/>
    <property type="match status" value="1"/>
</dbReference>
<comment type="caution">
    <text evidence="9">The sequence shown here is derived from an EMBL/GenBank/DDBJ whole genome shotgun (WGS) entry which is preliminary data.</text>
</comment>
<feature type="transmembrane region" description="Helical" evidence="8">
    <location>
        <begin position="197"/>
        <end position="213"/>
    </location>
</feature>
<dbReference type="GO" id="GO:0009103">
    <property type="term" value="P:lipopolysaccharide biosynthetic process"/>
    <property type="evidence" value="ECO:0007669"/>
    <property type="project" value="UniProtKB-ARBA"/>
</dbReference>
<keyword evidence="6 8" id="KW-1133">Transmembrane helix</keyword>
<evidence type="ECO:0000256" key="5">
    <source>
        <dbReference type="ARBA" id="ARBA00022692"/>
    </source>
</evidence>
<feature type="transmembrane region" description="Helical" evidence="8">
    <location>
        <begin position="222"/>
        <end position="241"/>
    </location>
</feature>